<dbReference type="NCBIfam" id="TIGR00254">
    <property type="entry name" value="GGDEF"/>
    <property type="match status" value="1"/>
</dbReference>
<evidence type="ECO:0000313" key="9">
    <source>
        <dbReference type="EMBL" id="AYC35152.1"/>
    </source>
</evidence>
<evidence type="ECO:0000256" key="6">
    <source>
        <dbReference type="SAM" id="Phobius"/>
    </source>
</evidence>
<keyword evidence="6" id="KW-0812">Transmembrane</keyword>
<dbReference type="InterPro" id="IPR043128">
    <property type="entry name" value="Rev_trsase/Diguanyl_cyclase"/>
</dbReference>
<dbReference type="Gene3D" id="3.30.70.270">
    <property type="match status" value="1"/>
</dbReference>
<dbReference type="GO" id="GO:0052621">
    <property type="term" value="F:diguanylate cyclase activity"/>
    <property type="evidence" value="ECO:0007669"/>
    <property type="project" value="UniProtKB-EC"/>
</dbReference>
<feature type="transmembrane region" description="Helical" evidence="6">
    <location>
        <begin position="15"/>
        <end position="33"/>
    </location>
</feature>
<gene>
    <name evidence="9" type="ORF">D3880_20725</name>
</gene>
<dbReference type="AlphaFoldDB" id="A0A385ZAR3"/>
<dbReference type="GO" id="GO:0016301">
    <property type="term" value="F:kinase activity"/>
    <property type="evidence" value="ECO:0007669"/>
    <property type="project" value="UniProtKB-KW"/>
</dbReference>
<dbReference type="Gene3D" id="3.30.450.20">
    <property type="entry name" value="PAS domain"/>
    <property type="match status" value="1"/>
</dbReference>
<evidence type="ECO:0000259" key="7">
    <source>
        <dbReference type="PROSITE" id="PS50112"/>
    </source>
</evidence>
<dbReference type="Proteomes" id="UP000265560">
    <property type="component" value="Chromosome"/>
</dbReference>
<accession>A0A385ZAR3</accession>
<comment type="subcellular location">
    <subcellularLocation>
        <location evidence="2">Cell inner membrane</location>
    </subcellularLocation>
</comment>
<dbReference type="PROSITE" id="PS50887">
    <property type="entry name" value="GGDEF"/>
    <property type="match status" value="1"/>
</dbReference>
<keyword evidence="6" id="KW-0472">Membrane</keyword>
<keyword evidence="4" id="KW-0418">Kinase</keyword>
<reference evidence="10" key="1">
    <citation type="submission" date="2018-09" db="EMBL/GenBank/DDBJ databases">
        <authorList>
            <person name="Zhu H."/>
        </authorList>
    </citation>
    <scope>NUCLEOTIDE SEQUENCE [LARGE SCALE GENOMIC DNA]</scope>
    <source>
        <strain evidence="10">K2W31S-8</strain>
    </source>
</reference>
<dbReference type="SUPFAM" id="SSF55073">
    <property type="entry name" value="Nucleotide cyclase"/>
    <property type="match status" value="1"/>
</dbReference>
<dbReference type="InterPro" id="IPR035965">
    <property type="entry name" value="PAS-like_dom_sf"/>
</dbReference>
<dbReference type="PANTHER" id="PTHR45138:SF9">
    <property type="entry name" value="DIGUANYLATE CYCLASE DGCM-RELATED"/>
    <property type="match status" value="1"/>
</dbReference>
<dbReference type="GO" id="GO:1902201">
    <property type="term" value="P:negative regulation of bacterial-type flagellum-dependent cell motility"/>
    <property type="evidence" value="ECO:0007669"/>
    <property type="project" value="TreeGrafter"/>
</dbReference>
<dbReference type="InterPro" id="IPR013656">
    <property type="entry name" value="PAS_4"/>
</dbReference>
<organism evidence="9 10">
    <name type="scientific">Pseudomonas cavernae</name>
    <dbReference type="NCBI Taxonomy" id="2320867"/>
    <lineage>
        <taxon>Bacteria</taxon>
        <taxon>Pseudomonadati</taxon>
        <taxon>Pseudomonadota</taxon>
        <taxon>Gammaproteobacteria</taxon>
        <taxon>Pseudomonadales</taxon>
        <taxon>Pseudomonadaceae</taxon>
        <taxon>Pseudomonas</taxon>
    </lineage>
</organism>
<evidence type="ECO:0000256" key="2">
    <source>
        <dbReference type="ARBA" id="ARBA00004533"/>
    </source>
</evidence>
<dbReference type="InterPro" id="IPR000160">
    <property type="entry name" value="GGDEF_dom"/>
</dbReference>
<dbReference type="CDD" id="cd00130">
    <property type="entry name" value="PAS"/>
    <property type="match status" value="1"/>
</dbReference>
<dbReference type="CDD" id="cd01949">
    <property type="entry name" value="GGDEF"/>
    <property type="match status" value="1"/>
</dbReference>
<feature type="domain" description="PAS" evidence="7">
    <location>
        <begin position="248"/>
        <end position="279"/>
    </location>
</feature>
<dbReference type="InterPro" id="IPR029787">
    <property type="entry name" value="Nucleotide_cyclase"/>
</dbReference>
<comment type="cofactor">
    <cofactor evidence="1">
        <name>Mg(2+)</name>
        <dbReference type="ChEBI" id="CHEBI:18420"/>
    </cofactor>
</comment>
<dbReference type="Pfam" id="PF16927">
    <property type="entry name" value="HisKA_7TM"/>
    <property type="match status" value="1"/>
</dbReference>
<dbReference type="FunFam" id="3.30.70.270:FF:000001">
    <property type="entry name" value="Diguanylate cyclase domain protein"/>
    <property type="match status" value="1"/>
</dbReference>
<proteinExistence type="predicted"/>
<dbReference type="InterPro" id="IPR050469">
    <property type="entry name" value="Diguanylate_Cyclase"/>
</dbReference>
<feature type="transmembrane region" description="Helical" evidence="6">
    <location>
        <begin position="45"/>
        <end position="64"/>
    </location>
</feature>
<name>A0A385ZAR3_9PSED</name>
<dbReference type="SUPFAM" id="SSF55785">
    <property type="entry name" value="PYP-like sensor domain (PAS domain)"/>
    <property type="match status" value="1"/>
</dbReference>
<keyword evidence="4" id="KW-0808">Transferase</keyword>
<feature type="transmembrane region" description="Helical" evidence="6">
    <location>
        <begin position="76"/>
        <end position="96"/>
    </location>
</feature>
<keyword evidence="10" id="KW-1185">Reference proteome</keyword>
<evidence type="ECO:0000256" key="1">
    <source>
        <dbReference type="ARBA" id="ARBA00001946"/>
    </source>
</evidence>
<feature type="transmembrane region" description="Helical" evidence="6">
    <location>
        <begin position="219"/>
        <end position="238"/>
    </location>
</feature>
<dbReference type="PROSITE" id="PS50112">
    <property type="entry name" value="PAS"/>
    <property type="match status" value="1"/>
</dbReference>
<dbReference type="InterPro" id="IPR031621">
    <property type="entry name" value="HisKA_7TM"/>
</dbReference>
<dbReference type="KEGG" id="pcav:D3880_20725"/>
<evidence type="ECO:0000256" key="3">
    <source>
        <dbReference type="ARBA" id="ARBA00012528"/>
    </source>
</evidence>
<keyword evidence="6" id="KW-1133">Transmembrane helix</keyword>
<dbReference type="EMBL" id="CP032419">
    <property type="protein sequence ID" value="AYC35152.1"/>
    <property type="molecule type" value="Genomic_DNA"/>
</dbReference>
<dbReference type="Pfam" id="PF08448">
    <property type="entry name" value="PAS_4"/>
    <property type="match status" value="1"/>
</dbReference>
<dbReference type="GO" id="GO:0043709">
    <property type="term" value="P:cell adhesion involved in single-species biofilm formation"/>
    <property type="evidence" value="ECO:0007669"/>
    <property type="project" value="TreeGrafter"/>
</dbReference>
<feature type="transmembrane region" description="Helical" evidence="6">
    <location>
        <begin position="152"/>
        <end position="175"/>
    </location>
</feature>
<evidence type="ECO:0000313" key="10">
    <source>
        <dbReference type="Proteomes" id="UP000265560"/>
    </source>
</evidence>
<dbReference type="SMART" id="SM00267">
    <property type="entry name" value="GGDEF"/>
    <property type="match status" value="1"/>
</dbReference>
<feature type="transmembrane region" description="Helical" evidence="6">
    <location>
        <begin position="187"/>
        <end position="207"/>
    </location>
</feature>
<sequence>MSVCVQSGWQFSPPLALIGAVSAGVFLVALWVARQPYFSGRGTFVLLHAAMLWWLLAAGIEMGVQGASCKVLWASMAWPGIAAVPSLWAVFLWQYVNSIRTPLRPAAYLALSIGPLLACGLALVNPGQLFYGPLTAPLNGLPGAPVLYEHGPLFKAVAAYIYLFMLFSLAVVLRAALASQGLHRRHYLAFVLVTCVPWLANAAHLLYGWSLFGFDPTPFSFAFTLIAFTLLITAVRLFDLVPVARHLLLEQLPDPVLVVDAQGRVVEANPAALCLSGVSGGWQGRPLRDWPLLGGELQRLLQQGAETANSEPLLSLSEQARYFELRVRGIERMTRAGPYSLGQMLYLRDVTQRHLSELKLAEALAVSEERLRTITQLHGQLQDQALRDPLTRLYNRRYLDEFFARELARCQRECKPIALALIDLDHFKRLNDEYGHLVGDDVLREVAQLLTASLRSTDAVFRIGGEEFLLVLPGAEAGEAHKRLNSLCQQLAATPVATRSGALGVTLSAGLAHWPAQGLTLEALLQAADAALYEAKRSGRNQVCVLAR</sequence>
<feature type="transmembrane region" description="Helical" evidence="6">
    <location>
        <begin position="108"/>
        <end position="132"/>
    </location>
</feature>
<dbReference type="Pfam" id="PF00990">
    <property type="entry name" value="GGDEF"/>
    <property type="match status" value="1"/>
</dbReference>
<comment type="catalytic activity">
    <reaction evidence="5">
        <text>2 GTP = 3',3'-c-di-GMP + 2 diphosphate</text>
        <dbReference type="Rhea" id="RHEA:24898"/>
        <dbReference type="ChEBI" id="CHEBI:33019"/>
        <dbReference type="ChEBI" id="CHEBI:37565"/>
        <dbReference type="ChEBI" id="CHEBI:58805"/>
        <dbReference type="EC" id="2.7.7.65"/>
    </reaction>
</comment>
<evidence type="ECO:0000256" key="5">
    <source>
        <dbReference type="ARBA" id="ARBA00034247"/>
    </source>
</evidence>
<feature type="domain" description="GGDEF" evidence="8">
    <location>
        <begin position="415"/>
        <end position="548"/>
    </location>
</feature>
<protein>
    <recommendedName>
        <fullName evidence="3">diguanylate cyclase</fullName>
        <ecNumber evidence="3">2.7.7.65</ecNumber>
    </recommendedName>
</protein>
<evidence type="ECO:0000259" key="8">
    <source>
        <dbReference type="PROSITE" id="PS50887"/>
    </source>
</evidence>
<dbReference type="GO" id="GO:0005886">
    <property type="term" value="C:plasma membrane"/>
    <property type="evidence" value="ECO:0007669"/>
    <property type="project" value="UniProtKB-SubCell"/>
</dbReference>
<dbReference type="EC" id="2.7.7.65" evidence="3"/>
<dbReference type="InterPro" id="IPR000014">
    <property type="entry name" value="PAS"/>
</dbReference>
<dbReference type="PANTHER" id="PTHR45138">
    <property type="entry name" value="REGULATORY COMPONENTS OF SENSORY TRANSDUCTION SYSTEM"/>
    <property type="match status" value="1"/>
</dbReference>
<evidence type="ECO:0000256" key="4">
    <source>
        <dbReference type="ARBA" id="ARBA00022777"/>
    </source>
</evidence>
<dbReference type="OrthoDB" id="9812260at2"/>